<comment type="caution">
    <text evidence="2">The sequence shown here is derived from an EMBL/GenBank/DDBJ whole genome shotgun (WGS) entry which is preliminary data.</text>
</comment>
<evidence type="ECO:0000313" key="1">
    <source>
        <dbReference type="EMBL" id="GJN40832.1"/>
    </source>
</evidence>
<evidence type="ECO:0000313" key="3">
    <source>
        <dbReference type="Proteomes" id="UP001054889"/>
    </source>
</evidence>
<organism evidence="2 3">
    <name type="scientific">Eleusine coracana subsp. coracana</name>
    <dbReference type="NCBI Taxonomy" id="191504"/>
    <lineage>
        <taxon>Eukaryota</taxon>
        <taxon>Viridiplantae</taxon>
        <taxon>Streptophyta</taxon>
        <taxon>Embryophyta</taxon>
        <taxon>Tracheophyta</taxon>
        <taxon>Spermatophyta</taxon>
        <taxon>Magnoliopsida</taxon>
        <taxon>Liliopsida</taxon>
        <taxon>Poales</taxon>
        <taxon>Poaceae</taxon>
        <taxon>PACMAD clade</taxon>
        <taxon>Chloridoideae</taxon>
        <taxon>Cynodonteae</taxon>
        <taxon>Eleusininae</taxon>
        <taxon>Eleusine</taxon>
    </lineage>
</organism>
<sequence length="65" mass="7746">MVFDRSSIPSYLQVIFRGTHWSRFWSLLQKEEQRPLMKRACRLVETAAIEIFAGNGWRFSNRITL</sequence>
<reference evidence="2" key="1">
    <citation type="journal article" date="2018" name="DNA Res.">
        <title>Multiple hybrid de novo genome assembly of finger millet, an orphan allotetraploid crop.</title>
        <authorList>
            <person name="Hatakeyama M."/>
            <person name="Aluri S."/>
            <person name="Balachadran M.T."/>
            <person name="Sivarajan S.R."/>
            <person name="Patrignani A."/>
            <person name="Gruter S."/>
            <person name="Poveda L."/>
            <person name="Shimizu-Inatsugi R."/>
            <person name="Baeten J."/>
            <person name="Francoijs K.J."/>
            <person name="Nataraja K.N."/>
            <person name="Reddy Y.A.N."/>
            <person name="Phadnis S."/>
            <person name="Ravikumar R.L."/>
            <person name="Schlapbach R."/>
            <person name="Sreeman S.M."/>
            <person name="Shimizu K.K."/>
        </authorList>
    </citation>
    <scope>NUCLEOTIDE SEQUENCE</scope>
</reference>
<keyword evidence="3" id="KW-1185">Reference proteome</keyword>
<dbReference type="EMBL" id="BQKI01000199">
    <property type="protein sequence ID" value="GJN40832.1"/>
    <property type="molecule type" value="Genomic_DNA"/>
</dbReference>
<gene>
    <name evidence="2" type="primary">gn00243</name>
    <name evidence="1" type="synonym">gn00138</name>
    <name evidence="1" type="ORF">PR202_gn00138</name>
    <name evidence="2" type="ORF">PR202_gn00243</name>
</gene>
<reference evidence="2" key="2">
    <citation type="submission" date="2021-12" db="EMBL/GenBank/DDBJ databases">
        <title>Resequencing data analysis of finger millet.</title>
        <authorList>
            <person name="Hatakeyama M."/>
            <person name="Aluri S."/>
            <person name="Balachadran M.T."/>
            <person name="Sivarajan S.R."/>
            <person name="Poveda L."/>
            <person name="Shimizu-Inatsugi R."/>
            <person name="Schlapbach R."/>
            <person name="Sreeman S.M."/>
            <person name="Shimizu K.K."/>
        </authorList>
    </citation>
    <scope>NUCLEOTIDE SEQUENCE</scope>
</reference>
<protein>
    <submittedName>
        <fullName evidence="2">Uncharacterized protein</fullName>
    </submittedName>
</protein>
<dbReference type="EMBL" id="BQKI01000199">
    <property type="protein sequence ID" value="GJN40930.1"/>
    <property type="molecule type" value="Genomic_DNA"/>
</dbReference>
<dbReference type="AlphaFoldDB" id="A0AAV5G2V6"/>
<accession>A0AAV5G2V6</accession>
<proteinExistence type="predicted"/>
<name>A0AAV5G2V6_ELECO</name>
<dbReference type="Proteomes" id="UP001054889">
    <property type="component" value="Unassembled WGS sequence"/>
</dbReference>
<evidence type="ECO:0000313" key="2">
    <source>
        <dbReference type="EMBL" id="GJN40930.1"/>
    </source>
</evidence>